<gene>
    <name evidence="1" type="ORF">EXIGLDRAFT_719090</name>
</gene>
<accession>A0A165HAX9</accession>
<dbReference type="Proteomes" id="UP000077266">
    <property type="component" value="Unassembled WGS sequence"/>
</dbReference>
<dbReference type="AlphaFoldDB" id="A0A165HAX9"/>
<organism evidence="1 2">
    <name type="scientific">Exidia glandulosa HHB12029</name>
    <dbReference type="NCBI Taxonomy" id="1314781"/>
    <lineage>
        <taxon>Eukaryota</taxon>
        <taxon>Fungi</taxon>
        <taxon>Dikarya</taxon>
        <taxon>Basidiomycota</taxon>
        <taxon>Agaricomycotina</taxon>
        <taxon>Agaricomycetes</taxon>
        <taxon>Auriculariales</taxon>
        <taxon>Exidiaceae</taxon>
        <taxon>Exidia</taxon>
    </lineage>
</organism>
<sequence length="98" mass="10870">MARSLRARRLCPRIRSRRDGSSLRPPISQSIIACIQPGLQGLGTHSPEVAFSQHLARYEKRCTRAQSSGDAAQRQYRICAPVSNRNLGTHASSGKRRT</sequence>
<name>A0A165HAX9_EXIGL</name>
<evidence type="ECO:0000313" key="2">
    <source>
        <dbReference type="Proteomes" id="UP000077266"/>
    </source>
</evidence>
<proteinExistence type="predicted"/>
<dbReference type="EMBL" id="KV426022">
    <property type="protein sequence ID" value="KZV91696.1"/>
    <property type="molecule type" value="Genomic_DNA"/>
</dbReference>
<reference evidence="1 2" key="1">
    <citation type="journal article" date="2016" name="Mol. Biol. Evol.">
        <title>Comparative Genomics of Early-Diverging Mushroom-Forming Fungi Provides Insights into the Origins of Lignocellulose Decay Capabilities.</title>
        <authorList>
            <person name="Nagy L.G."/>
            <person name="Riley R."/>
            <person name="Tritt A."/>
            <person name="Adam C."/>
            <person name="Daum C."/>
            <person name="Floudas D."/>
            <person name="Sun H."/>
            <person name="Yadav J.S."/>
            <person name="Pangilinan J."/>
            <person name="Larsson K.H."/>
            <person name="Matsuura K."/>
            <person name="Barry K."/>
            <person name="Labutti K."/>
            <person name="Kuo R."/>
            <person name="Ohm R.A."/>
            <person name="Bhattacharya S.S."/>
            <person name="Shirouzu T."/>
            <person name="Yoshinaga Y."/>
            <person name="Martin F.M."/>
            <person name="Grigoriev I.V."/>
            <person name="Hibbett D.S."/>
        </authorList>
    </citation>
    <scope>NUCLEOTIDE SEQUENCE [LARGE SCALE GENOMIC DNA]</scope>
    <source>
        <strain evidence="1 2">HHB12029</strain>
    </source>
</reference>
<evidence type="ECO:0000313" key="1">
    <source>
        <dbReference type="EMBL" id="KZV91696.1"/>
    </source>
</evidence>
<keyword evidence="2" id="KW-1185">Reference proteome</keyword>
<protein>
    <submittedName>
        <fullName evidence="1">Uncharacterized protein</fullName>
    </submittedName>
</protein>
<dbReference type="InParanoid" id="A0A165HAX9"/>